<comment type="caution">
    <text evidence="1">The sequence shown here is derived from an EMBL/GenBank/DDBJ whole genome shotgun (WGS) entry which is preliminary data.</text>
</comment>
<accession>A0ACB9M0U9</accession>
<proteinExistence type="predicted"/>
<gene>
    <name evidence="1" type="ORF">L6164_025420</name>
</gene>
<protein>
    <submittedName>
        <fullName evidence="1">Uncharacterized protein</fullName>
    </submittedName>
</protein>
<dbReference type="EMBL" id="CM039435">
    <property type="protein sequence ID" value="KAI4317556.1"/>
    <property type="molecule type" value="Genomic_DNA"/>
</dbReference>
<evidence type="ECO:0000313" key="2">
    <source>
        <dbReference type="Proteomes" id="UP000828941"/>
    </source>
</evidence>
<reference evidence="1 2" key="1">
    <citation type="journal article" date="2022" name="DNA Res.">
        <title>Chromosomal-level genome assembly of the orchid tree Bauhinia variegata (Leguminosae; Cercidoideae) supports the allotetraploid origin hypothesis of Bauhinia.</title>
        <authorList>
            <person name="Zhong Y."/>
            <person name="Chen Y."/>
            <person name="Zheng D."/>
            <person name="Pang J."/>
            <person name="Liu Y."/>
            <person name="Luo S."/>
            <person name="Meng S."/>
            <person name="Qian L."/>
            <person name="Wei D."/>
            <person name="Dai S."/>
            <person name="Zhou R."/>
        </authorList>
    </citation>
    <scope>NUCLEOTIDE SEQUENCE [LARGE SCALE GENOMIC DNA]</scope>
    <source>
        <strain evidence="1">BV-YZ2020</strain>
    </source>
</reference>
<dbReference type="Proteomes" id="UP000828941">
    <property type="component" value="Chromosome 10"/>
</dbReference>
<evidence type="ECO:0000313" key="1">
    <source>
        <dbReference type="EMBL" id="KAI4317556.1"/>
    </source>
</evidence>
<name>A0ACB9M0U9_BAUVA</name>
<sequence>MKYQRRMSLDPYYHLRDTVREYTVDQANKLGFGGTLPNPGVLNDNGSDNGNPDFDVVPENNCMDWGERHDNYDSHVEIDEDIHHEFPNSQTSLGDLCLSHMDAFLANIAETEWQTGIAVRVSKWKQGIEQDLEEQDSHPQFDIHDYGERIMEKLSLEASNSTFIPFSDLVKEQEKYDVASSFYALLQLANNEDVYLERRGVHGESVCYTTENTFHVRLLNHGKKRRGNMDQQSRHQKQIAGPP</sequence>
<organism evidence="1 2">
    <name type="scientific">Bauhinia variegata</name>
    <name type="common">Purple orchid tree</name>
    <name type="synonym">Phanera variegata</name>
    <dbReference type="NCBI Taxonomy" id="167791"/>
    <lineage>
        <taxon>Eukaryota</taxon>
        <taxon>Viridiplantae</taxon>
        <taxon>Streptophyta</taxon>
        <taxon>Embryophyta</taxon>
        <taxon>Tracheophyta</taxon>
        <taxon>Spermatophyta</taxon>
        <taxon>Magnoliopsida</taxon>
        <taxon>eudicotyledons</taxon>
        <taxon>Gunneridae</taxon>
        <taxon>Pentapetalae</taxon>
        <taxon>rosids</taxon>
        <taxon>fabids</taxon>
        <taxon>Fabales</taxon>
        <taxon>Fabaceae</taxon>
        <taxon>Cercidoideae</taxon>
        <taxon>Cercideae</taxon>
        <taxon>Bauhiniinae</taxon>
        <taxon>Bauhinia</taxon>
    </lineage>
</organism>
<keyword evidence="2" id="KW-1185">Reference proteome</keyword>